<feature type="transmembrane region" description="Helical" evidence="7">
    <location>
        <begin position="367"/>
        <end position="387"/>
    </location>
</feature>
<dbReference type="PANTHER" id="PTHR33362:SF5">
    <property type="entry name" value="C4-DICARBOXYLATE TRAP TRANSPORTER LARGE PERMEASE PROTEIN DCTM"/>
    <property type="match status" value="1"/>
</dbReference>
<feature type="transmembrane region" description="Helical" evidence="7">
    <location>
        <begin position="6"/>
        <end position="39"/>
    </location>
</feature>
<feature type="transmembrane region" description="Helical" evidence="7">
    <location>
        <begin position="142"/>
        <end position="166"/>
    </location>
</feature>
<evidence type="ECO:0000256" key="1">
    <source>
        <dbReference type="ARBA" id="ARBA00004429"/>
    </source>
</evidence>
<dbReference type="PIRSF" id="PIRSF006066">
    <property type="entry name" value="HI0050"/>
    <property type="match status" value="1"/>
</dbReference>
<feature type="transmembrane region" description="Helical" evidence="7">
    <location>
        <begin position="279"/>
        <end position="302"/>
    </location>
</feature>
<keyword evidence="5 7" id="KW-1133">Transmembrane helix</keyword>
<evidence type="ECO:0000256" key="6">
    <source>
        <dbReference type="ARBA" id="ARBA00023136"/>
    </source>
</evidence>
<keyword evidence="4 7" id="KW-0812">Transmembrane</keyword>
<keyword evidence="2" id="KW-1003">Cell membrane</keyword>
<keyword evidence="6 7" id="KW-0472">Membrane</keyword>
<comment type="caution">
    <text evidence="9">The sequence shown here is derived from an EMBL/GenBank/DDBJ whole genome shotgun (WGS) entry which is preliminary data.</text>
</comment>
<reference evidence="9 10" key="1">
    <citation type="submission" date="2024-05" db="EMBL/GenBank/DDBJ databases">
        <authorList>
            <person name="Jiang F."/>
        </authorList>
    </citation>
    <scope>NUCLEOTIDE SEQUENCE [LARGE SCALE GENOMIC DNA]</scope>
    <source>
        <strain evidence="9 10">LZ166</strain>
    </source>
</reference>
<protein>
    <recommendedName>
        <fullName evidence="7">TRAP transporter large permease protein</fullName>
    </recommendedName>
</protein>
<keyword evidence="10" id="KW-1185">Reference proteome</keyword>
<feature type="transmembrane region" description="Helical" evidence="7">
    <location>
        <begin position="60"/>
        <end position="82"/>
    </location>
</feature>
<dbReference type="InterPro" id="IPR010656">
    <property type="entry name" value="DctM"/>
</dbReference>
<dbReference type="RefSeq" id="WP_367956182.1">
    <property type="nucleotide sequence ID" value="NZ_JBDPGJ010000005.1"/>
</dbReference>
<keyword evidence="3 7" id="KW-0997">Cell inner membrane</keyword>
<feature type="transmembrane region" description="Helical" evidence="7">
    <location>
        <begin position="102"/>
        <end position="130"/>
    </location>
</feature>
<feature type="domain" description="TRAP C4-dicarboxylate transport system permease DctM subunit" evidence="8">
    <location>
        <begin position="12"/>
        <end position="430"/>
    </location>
</feature>
<accession>A0ABV3SNE4</accession>
<dbReference type="EMBL" id="JBDPGJ010000005">
    <property type="protein sequence ID" value="MEX0408314.1"/>
    <property type="molecule type" value="Genomic_DNA"/>
</dbReference>
<evidence type="ECO:0000256" key="2">
    <source>
        <dbReference type="ARBA" id="ARBA00022475"/>
    </source>
</evidence>
<gene>
    <name evidence="9" type="ORF">ABGN05_21875</name>
</gene>
<keyword evidence="7" id="KW-0813">Transport</keyword>
<feature type="transmembrane region" description="Helical" evidence="7">
    <location>
        <begin position="225"/>
        <end position="244"/>
    </location>
</feature>
<evidence type="ECO:0000259" key="8">
    <source>
        <dbReference type="Pfam" id="PF06808"/>
    </source>
</evidence>
<evidence type="ECO:0000256" key="4">
    <source>
        <dbReference type="ARBA" id="ARBA00022692"/>
    </source>
</evidence>
<dbReference type="NCBIfam" id="TIGR00786">
    <property type="entry name" value="dctM"/>
    <property type="match status" value="1"/>
</dbReference>
<dbReference type="Proteomes" id="UP001556692">
    <property type="component" value="Unassembled WGS sequence"/>
</dbReference>
<evidence type="ECO:0000313" key="10">
    <source>
        <dbReference type="Proteomes" id="UP001556692"/>
    </source>
</evidence>
<evidence type="ECO:0000256" key="5">
    <source>
        <dbReference type="ARBA" id="ARBA00022989"/>
    </source>
</evidence>
<feature type="transmembrane region" description="Helical" evidence="7">
    <location>
        <begin position="407"/>
        <end position="436"/>
    </location>
</feature>
<evidence type="ECO:0000256" key="3">
    <source>
        <dbReference type="ARBA" id="ARBA00022519"/>
    </source>
</evidence>
<proteinExistence type="inferred from homology"/>
<dbReference type="Pfam" id="PF06808">
    <property type="entry name" value="DctM"/>
    <property type="match status" value="1"/>
</dbReference>
<organism evidence="9 10">
    <name type="scientific">Aquibium pacificus</name>
    <dbReference type="NCBI Taxonomy" id="3153579"/>
    <lineage>
        <taxon>Bacteria</taxon>
        <taxon>Pseudomonadati</taxon>
        <taxon>Pseudomonadota</taxon>
        <taxon>Alphaproteobacteria</taxon>
        <taxon>Hyphomicrobiales</taxon>
        <taxon>Phyllobacteriaceae</taxon>
        <taxon>Aquibium</taxon>
    </lineage>
</organism>
<comment type="caution">
    <text evidence="7">Lacks conserved residue(s) required for the propagation of feature annotation.</text>
</comment>
<name>A0ABV3SNE4_9HYPH</name>
<dbReference type="InterPro" id="IPR004681">
    <property type="entry name" value="TRAP_DctM"/>
</dbReference>
<evidence type="ECO:0000256" key="7">
    <source>
        <dbReference type="RuleBase" id="RU369079"/>
    </source>
</evidence>
<comment type="subunit">
    <text evidence="7">The complex comprises the extracytoplasmic solute receptor protein and the two transmembrane proteins.</text>
</comment>
<comment type="subcellular location">
    <subcellularLocation>
        <location evidence="1 7">Cell inner membrane</location>
        <topology evidence="1 7">Multi-pass membrane protein</topology>
    </subcellularLocation>
</comment>
<evidence type="ECO:0000313" key="9">
    <source>
        <dbReference type="EMBL" id="MEX0408314.1"/>
    </source>
</evidence>
<dbReference type="PANTHER" id="PTHR33362">
    <property type="entry name" value="SIALIC ACID TRAP TRANSPORTER PERMEASE PROTEIN SIAT-RELATED"/>
    <property type="match status" value="1"/>
</dbReference>
<comment type="function">
    <text evidence="7">Part of the tripartite ATP-independent periplasmic (TRAP) transport system.</text>
</comment>
<feature type="transmembrane region" description="Helical" evidence="7">
    <location>
        <begin position="322"/>
        <end position="355"/>
    </location>
</feature>
<feature type="transmembrane region" description="Helical" evidence="7">
    <location>
        <begin position="178"/>
        <end position="200"/>
    </location>
</feature>
<sequence>MDPSTIGLVSLALMVLLIQLGIHIAVVLLLLSFVATWLIRGNVDIAGNLLAKAAETSLQSYSFGVIPLFVMMGLLVSASGVGRDTFAVAGYAFRRILAGLGMATVAANTVFAAINGSSIASASVFTKLAVPELVRQGYNRRFSVGVVAGSSVLGMLIPPSLLLIFYGIVAEVSIGDLFTAGIVPGLILAGAFILTIAAMARIRPSYVGDPTTDAEETSRLSAREITYKIGPITLLIVIVMGGIYGGVFTPVEAGGVGALASLLLALARRSLTWRGFWKVLIETGFVTSSISILIIAAHFYASMLSLSRLPTVLGLWIETADLSFGVLLLIYLAIVLLLGTVLDSVSIILIALPLVQPVMVSMGVDMVWFGIITIIAVEVGLLTPPLGLSAFVIKANLDDPEISLNDIFIGAAPFAITMLIVLALIVFLPVLATGLIR</sequence>
<comment type="similarity">
    <text evidence="7">Belongs to the TRAP transporter large permease family.</text>
</comment>